<proteinExistence type="predicted"/>
<organism evidence="1 2">
    <name type="scientific">Listeria fleischmannii FSL S10-1203</name>
    <dbReference type="NCBI Taxonomy" id="1265822"/>
    <lineage>
        <taxon>Bacteria</taxon>
        <taxon>Bacillati</taxon>
        <taxon>Bacillota</taxon>
        <taxon>Bacilli</taxon>
        <taxon>Bacillales</taxon>
        <taxon>Listeriaceae</taxon>
        <taxon>Listeria</taxon>
    </lineage>
</organism>
<gene>
    <name evidence="1" type="ORF">MCOL2_20548</name>
</gene>
<dbReference type="RefSeq" id="WP_036065605.1">
    <property type="nucleotide sequence ID" value="NZ_AODM01000099.1"/>
</dbReference>
<dbReference type="PATRIC" id="fig|1265822.4.peg.4205"/>
<evidence type="ECO:0000313" key="1">
    <source>
        <dbReference type="EMBL" id="EUJ43250.1"/>
    </source>
</evidence>
<evidence type="ECO:0000313" key="2">
    <source>
        <dbReference type="Proteomes" id="UP000019241"/>
    </source>
</evidence>
<dbReference type="Proteomes" id="UP000019241">
    <property type="component" value="Unassembled WGS sequence"/>
</dbReference>
<comment type="caution">
    <text evidence="1">The sequence shown here is derived from an EMBL/GenBank/DDBJ whole genome shotgun (WGS) entry which is preliminary data.</text>
</comment>
<dbReference type="AlphaFoldDB" id="W7D2S5"/>
<name>W7D2S5_9LIST</name>
<sequence>MNEIEVYKEWLQDHTYRVEGQNKYVNTACLYRLKLISRFEKEYGAIADIAHPAIFWEWLLQEMERQQQPWWKKVVSWLSSFQSR</sequence>
<protein>
    <submittedName>
        <fullName evidence="1">Uncharacterized protein</fullName>
    </submittedName>
</protein>
<accession>W7D2S5</accession>
<dbReference type="EMBL" id="AODM01000099">
    <property type="protein sequence ID" value="EUJ43250.1"/>
    <property type="molecule type" value="Genomic_DNA"/>
</dbReference>
<reference evidence="1 2" key="1">
    <citation type="submission" date="2012-12" db="EMBL/GenBank/DDBJ databases">
        <title>Novel taxa of Listeriaceae from agricultural environments in the United States.</title>
        <authorList>
            <person name="den Bakker H.C."/>
            <person name="Allred A."/>
            <person name="Warchocki S."/>
            <person name="Wright E.M."/>
            <person name="Burrell A."/>
            <person name="Nightingale K.K."/>
            <person name="Kephart D."/>
            <person name="Wiedmann M."/>
        </authorList>
    </citation>
    <scope>NUCLEOTIDE SEQUENCE [LARGE SCALE GENOMIC DNA]</scope>
    <source>
        <strain evidence="1 2">FSL S10-1203</strain>
    </source>
</reference>